<evidence type="ECO:0000259" key="5">
    <source>
        <dbReference type="PROSITE" id="PS01124"/>
    </source>
</evidence>
<feature type="transmembrane region" description="Helical" evidence="4">
    <location>
        <begin position="6"/>
        <end position="27"/>
    </location>
</feature>
<dbReference type="PRINTS" id="PR00032">
    <property type="entry name" value="HTHARAC"/>
</dbReference>
<keyword evidence="1" id="KW-0805">Transcription regulation</keyword>
<dbReference type="RefSeq" id="WP_313983026.1">
    <property type="nucleotide sequence ID" value="NZ_JASJOS010000010.1"/>
</dbReference>
<dbReference type="AlphaFoldDB" id="A0AAE3QPX5"/>
<accession>A0AAE3QPX5</accession>
<feature type="transmembrane region" description="Helical" evidence="4">
    <location>
        <begin position="39"/>
        <end position="58"/>
    </location>
</feature>
<dbReference type="GO" id="GO:0003700">
    <property type="term" value="F:DNA-binding transcription factor activity"/>
    <property type="evidence" value="ECO:0007669"/>
    <property type="project" value="InterPro"/>
</dbReference>
<dbReference type="Pfam" id="PF12833">
    <property type="entry name" value="HTH_18"/>
    <property type="match status" value="1"/>
</dbReference>
<dbReference type="PROSITE" id="PS00041">
    <property type="entry name" value="HTH_ARAC_FAMILY_1"/>
    <property type="match status" value="1"/>
</dbReference>
<evidence type="ECO:0000256" key="4">
    <source>
        <dbReference type="SAM" id="Phobius"/>
    </source>
</evidence>
<feature type="domain" description="HTH araC/xylS-type" evidence="5">
    <location>
        <begin position="281"/>
        <end position="385"/>
    </location>
</feature>
<feature type="transmembrane region" description="Helical" evidence="4">
    <location>
        <begin position="200"/>
        <end position="222"/>
    </location>
</feature>
<dbReference type="InterPro" id="IPR020449">
    <property type="entry name" value="Tscrpt_reg_AraC-type_HTH"/>
</dbReference>
<proteinExistence type="predicted"/>
<evidence type="ECO:0000313" key="6">
    <source>
        <dbReference type="EMBL" id="MDJ1483312.1"/>
    </source>
</evidence>
<dbReference type="InterPro" id="IPR018062">
    <property type="entry name" value="HTH_AraC-typ_CS"/>
</dbReference>
<dbReference type="PROSITE" id="PS01124">
    <property type="entry name" value="HTH_ARAC_FAMILY_2"/>
    <property type="match status" value="1"/>
</dbReference>
<keyword evidence="2" id="KW-0238">DNA-binding</keyword>
<evidence type="ECO:0000313" key="7">
    <source>
        <dbReference type="Proteomes" id="UP001241110"/>
    </source>
</evidence>
<evidence type="ECO:0000256" key="1">
    <source>
        <dbReference type="ARBA" id="ARBA00023015"/>
    </source>
</evidence>
<dbReference type="GO" id="GO:0043565">
    <property type="term" value="F:sequence-specific DNA binding"/>
    <property type="evidence" value="ECO:0007669"/>
    <property type="project" value="InterPro"/>
</dbReference>
<feature type="transmembrane region" description="Helical" evidence="4">
    <location>
        <begin position="101"/>
        <end position="119"/>
    </location>
</feature>
<feature type="transmembrane region" description="Helical" evidence="4">
    <location>
        <begin position="228"/>
        <end position="246"/>
    </location>
</feature>
<feature type="transmembrane region" description="Helical" evidence="4">
    <location>
        <begin position="157"/>
        <end position="179"/>
    </location>
</feature>
<evidence type="ECO:0000256" key="2">
    <source>
        <dbReference type="ARBA" id="ARBA00023125"/>
    </source>
</evidence>
<dbReference type="PANTHER" id="PTHR43280:SF29">
    <property type="entry name" value="ARAC-FAMILY TRANSCRIPTIONAL REGULATOR"/>
    <property type="match status" value="1"/>
</dbReference>
<sequence>MNVTIDFWAIVNLLGVIQGLLLSVVFFATNQGNKRANRLLGLLVLTGVFTTFEIFASYTGLVAYFPAAINTTEFLDFVMGPLIYWYTLALIKPDFTWKGQWVHVIPAVVFLTLRMPYMLQSSEFKLQDVNEVYHRIPFNPIHCKPILWFPKYHFGGFWMDLMVSPSKLLYQGWALYMIYRFARERNESFWTISNLYLKRFSRLIIFIGVVHIIVGVISLISVDDLGDIYIADIASLSYYFISFWVIQDSRMFAAQSLIHEGEKRKYEKSSLDDKETPILVQKLLSFMVTERPYLNGDLTLNELADKLKLSTHHLSQLVNEQIGKNFSDFINEYRVEELKKRLQDPASMHIKIEELAFESGFNSKSVFNTAFKKMTGLTPSQFRKSTSPINDTSEKVA</sequence>
<reference evidence="6" key="1">
    <citation type="submission" date="2023-05" db="EMBL/GenBank/DDBJ databases">
        <authorList>
            <person name="Zhang X."/>
        </authorList>
    </citation>
    <scope>NUCLEOTIDE SEQUENCE</scope>
    <source>
        <strain evidence="6">YF14B1</strain>
    </source>
</reference>
<dbReference type="SMART" id="SM00342">
    <property type="entry name" value="HTH_ARAC"/>
    <property type="match status" value="1"/>
</dbReference>
<dbReference type="SUPFAM" id="SSF46689">
    <property type="entry name" value="Homeodomain-like"/>
    <property type="match status" value="1"/>
</dbReference>
<keyword evidence="4" id="KW-0472">Membrane</keyword>
<protein>
    <submittedName>
        <fullName evidence="6">Helix-turn-helix domain-containing protein</fullName>
    </submittedName>
</protein>
<keyword evidence="4" id="KW-1133">Transmembrane helix</keyword>
<dbReference type="InterPro" id="IPR009057">
    <property type="entry name" value="Homeodomain-like_sf"/>
</dbReference>
<evidence type="ECO:0000256" key="3">
    <source>
        <dbReference type="ARBA" id="ARBA00023163"/>
    </source>
</evidence>
<gene>
    <name evidence="6" type="ORF">QNI16_22630</name>
</gene>
<dbReference type="InterPro" id="IPR018060">
    <property type="entry name" value="HTH_AraC"/>
</dbReference>
<keyword evidence="3" id="KW-0804">Transcription</keyword>
<dbReference type="Gene3D" id="1.10.10.60">
    <property type="entry name" value="Homeodomain-like"/>
    <property type="match status" value="2"/>
</dbReference>
<dbReference type="Proteomes" id="UP001241110">
    <property type="component" value="Unassembled WGS sequence"/>
</dbReference>
<dbReference type="EMBL" id="JASJOS010000010">
    <property type="protein sequence ID" value="MDJ1483312.1"/>
    <property type="molecule type" value="Genomic_DNA"/>
</dbReference>
<feature type="transmembrane region" description="Helical" evidence="4">
    <location>
        <begin position="64"/>
        <end position="89"/>
    </location>
</feature>
<dbReference type="PANTHER" id="PTHR43280">
    <property type="entry name" value="ARAC-FAMILY TRANSCRIPTIONAL REGULATOR"/>
    <property type="match status" value="1"/>
</dbReference>
<organism evidence="6 7">
    <name type="scientific">Xanthocytophaga flava</name>
    <dbReference type="NCBI Taxonomy" id="3048013"/>
    <lineage>
        <taxon>Bacteria</taxon>
        <taxon>Pseudomonadati</taxon>
        <taxon>Bacteroidota</taxon>
        <taxon>Cytophagia</taxon>
        <taxon>Cytophagales</taxon>
        <taxon>Rhodocytophagaceae</taxon>
        <taxon>Xanthocytophaga</taxon>
    </lineage>
</organism>
<comment type="caution">
    <text evidence="6">The sequence shown here is derived from an EMBL/GenBank/DDBJ whole genome shotgun (WGS) entry which is preliminary data.</text>
</comment>
<name>A0AAE3QPX5_9BACT</name>
<keyword evidence="4" id="KW-0812">Transmembrane</keyword>